<dbReference type="InterPro" id="IPR005843">
    <property type="entry name" value="A-D-PHexomutase_C"/>
</dbReference>
<proteinExistence type="inferred from homology"/>
<dbReference type="GO" id="GO:0004614">
    <property type="term" value="F:phosphoglucomutase activity"/>
    <property type="evidence" value="ECO:0007669"/>
    <property type="project" value="UniProtKB-EC"/>
</dbReference>
<dbReference type="NCBIfam" id="TIGR01132">
    <property type="entry name" value="pgm"/>
    <property type="match status" value="1"/>
</dbReference>
<dbReference type="GO" id="GO:0008973">
    <property type="term" value="F:phosphopentomutase activity"/>
    <property type="evidence" value="ECO:0007669"/>
    <property type="project" value="TreeGrafter"/>
</dbReference>
<keyword evidence="13" id="KW-1185">Reference proteome</keyword>
<keyword evidence="4 7" id="KW-0479">Metal-binding</keyword>
<comment type="cofactor">
    <cofactor evidence="1">
        <name>Mg(2+)</name>
        <dbReference type="ChEBI" id="CHEBI:18420"/>
    </cofactor>
</comment>
<dbReference type="Pfam" id="PF02880">
    <property type="entry name" value="PGM_PMM_III"/>
    <property type="match status" value="1"/>
</dbReference>
<dbReference type="Pfam" id="PF02879">
    <property type="entry name" value="PGM_PMM_II"/>
    <property type="match status" value="1"/>
</dbReference>
<dbReference type="Pfam" id="PF00408">
    <property type="entry name" value="PGM_PMM_IV"/>
    <property type="match status" value="1"/>
</dbReference>
<evidence type="ECO:0000256" key="3">
    <source>
        <dbReference type="ARBA" id="ARBA00022553"/>
    </source>
</evidence>
<dbReference type="Proteomes" id="UP000610846">
    <property type="component" value="Unassembled WGS sequence"/>
</dbReference>
<evidence type="ECO:0000259" key="9">
    <source>
        <dbReference type="Pfam" id="PF02878"/>
    </source>
</evidence>
<feature type="domain" description="Alpha-D-phosphohexomutase alpha/beta/alpha" evidence="11">
    <location>
        <begin position="335"/>
        <end position="456"/>
    </location>
</feature>
<accession>A0A927J1S4</accession>
<dbReference type="PROSITE" id="PS00710">
    <property type="entry name" value="PGM_PMM"/>
    <property type="match status" value="1"/>
</dbReference>
<sequence length="561" mass="59013">MDPRAGTPAQPSDLIDVDAVVSAYYDLSPDVDDPAQKVVFGTSGHRGSSLDHAFNEAHIVAITAAIVEYRRSQGTDGPLFIGRDTHALSLPAWQTALEVLVAAGVDVFVDARDSYTPTPAVSQSILLHNGAATSEGVRTTGPGVADGIVVTPSHNPPRDGGFKYNPPHGGPAGSEATGWIADRANELLRSGVGSVRRTALAQALESERVFKHDFLTTYVDDLANVLDLDAIRDSGVRIGADPLGGASVEYWGEIAERHGLDLTVVNPQVDPRWSFMTLDWDGKIRMDCSSPSAMASLVSRMTGEGVDSAPFDVATGNDADSDRHGIVTPDAGLMNPNHYLAVAIQYLYGGARPGWDDGAAIGKTLVSSALIDRVAGGLGRRLIEVPVGFKWFVPGLLDGSVGFGGEESAGASFLRTDGRVWSTDKDGLLLALLASEIIATTGKSPSEHHRALVDQYGESWYARVDAAATLEEKATLGKLSPEQVTATELAGEEITARLTSAPGNDAAIGGLKVTTENAWFAARPSGTENVYKIYAESFVSADHLAQVQAEAKDVVSAALGS</sequence>
<comment type="similarity">
    <text evidence="2 7">Belongs to the phosphohexose mutase family.</text>
</comment>
<organism evidence="12 13">
    <name type="scientific">Cellulosimicrobium arenosum</name>
    <dbReference type="NCBI Taxonomy" id="2708133"/>
    <lineage>
        <taxon>Bacteria</taxon>
        <taxon>Bacillati</taxon>
        <taxon>Actinomycetota</taxon>
        <taxon>Actinomycetes</taxon>
        <taxon>Micrococcales</taxon>
        <taxon>Promicromonosporaceae</taxon>
        <taxon>Cellulosimicrobium</taxon>
    </lineage>
</organism>
<evidence type="ECO:0000259" key="8">
    <source>
        <dbReference type="Pfam" id="PF00408"/>
    </source>
</evidence>
<evidence type="ECO:0000313" key="13">
    <source>
        <dbReference type="Proteomes" id="UP000610846"/>
    </source>
</evidence>
<dbReference type="InterPro" id="IPR005852">
    <property type="entry name" value="PGM_a-D-Glc-sp"/>
</dbReference>
<comment type="caution">
    <text evidence="12">The sequence shown here is derived from an EMBL/GenBank/DDBJ whole genome shotgun (WGS) entry which is preliminary data.</text>
</comment>
<evidence type="ECO:0000256" key="4">
    <source>
        <dbReference type="ARBA" id="ARBA00022723"/>
    </source>
</evidence>
<evidence type="ECO:0000313" key="12">
    <source>
        <dbReference type="EMBL" id="MBD8080302.1"/>
    </source>
</evidence>
<dbReference type="RefSeq" id="WP_191829889.1">
    <property type="nucleotide sequence ID" value="NZ_JACYHB010000014.1"/>
</dbReference>
<dbReference type="EC" id="5.4.2.2" evidence="12"/>
<dbReference type="CDD" id="cd05801">
    <property type="entry name" value="PGM_like3"/>
    <property type="match status" value="1"/>
</dbReference>
<evidence type="ECO:0000259" key="10">
    <source>
        <dbReference type="Pfam" id="PF02879"/>
    </source>
</evidence>
<keyword evidence="6 12" id="KW-0413">Isomerase</keyword>
<feature type="domain" description="Alpha-D-phosphohexomutase alpha/beta/alpha" evidence="9">
    <location>
        <begin position="38"/>
        <end position="186"/>
    </location>
</feature>
<evidence type="ECO:0000256" key="7">
    <source>
        <dbReference type="RuleBase" id="RU004326"/>
    </source>
</evidence>
<dbReference type="InterPro" id="IPR036900">
    <property type="entry name" value="A-D-PHexomutase_C_sf"/>
</dbReference>
<dbReference type="InterPro" id="IPR005844">
    <property type="entry name" value="A-D-PHexomutase_a/b/a-I"/>
</dbReference>
<dbReference type="GO" id="GO:0006166">
    <property type="term" value="P:purine ribonucleoside salvage"/>
    <property type="evidence" value="ECO:0007669"/>
    <property type="project" value="TreeGrafter"/>
</dbReference>
<evidence type="ECO:0000256" key="5">
    <source>
        <dbReference type="ARBA" id="ARBA00022842"/>
    </source>
</evidence>
<dbReference type="SUPFAM" id="SSF55957">
    <property type="entry name" value="Phosphoglucomutase, C-terminal domain"/>
    <property type="match status" value="1"/>
</dbReference>
<feature type="domain" description="Alpha-D-phosphohexomutase alpha/beta/alpha" evidence="10">
    <location>
        <begin position="217"/>
        <end position="329"/>
    </location>
</feature>
<gene>
    <name evidence="12" type="ORF">IF651_14695</name>
</gene>
<dbReference type="PANTHER" id="PTHR45745">
    <property type="entry name" value="PHOSPHOMANNOMUTASE 45A"/>
    <property type="match status" value="1"/>
</dbReference>
<name>A0A927J1S4_9MICO</name>
<dbReference type="AlphaFoldDB" id="A0A927J1S4"/>
<dbReference type="InterPro" id="IPR005846">
    <property type="entry name" value="A-D-PHexomutase_a/b/a-III"/>
</dbReference>
<evidence type="ECO:0000256" key="2">
    <source>
        <dbReference type="ARBA" id="ARBA00010231"/>
    </source>
</evidence>
<keyword evidence="3" id="KW-0597">Phosphoprotein</keyword>
<dbReference type="InterPro" id="IPR005845">
    <property type="entry name" value="A-D-PHexomutase_a/b/a-II"/>
</dbReference>
<dbReference type="Gene3D" id="3.30.310.50">
    <property type="entry name" value="Alpha-D-phosphohexomutase, C-terminal domain"/>
    <property type="match status" value="1"/>
</dbReference>
<dbReference type="Gene3D" id="3.40.120.10">
    <property type="entry name" value="Alpha-D-Glucose-1,6-Bisphosphate, subunit A, domain 3"/>
    <property type="match status" value="3"/>
</dbReference>
<dbReference type="PANTHER" id="PTHR45745:SF1">
    <property type="entry name" value="PHOSPHOGLUCOMUTASE 2B-RELATED"/>
    <property type="match status" value="1"/>
</dbReference>
<dbReference type="GO" id="GO:0000287">
    <property type="term" value="F:magnesium ion binding"/>
    <property type="evidence" value="ECO:0007669"/>
    <property type="project" value="InterPro"/>
</dbReference>
<reference evidence="12" key="1">
    <citation type="journal article" date="2018" name="Curr. Microbiol.">
        <title>Cellulosimicrobium arenosum sp. nov., Isolated from Marine Sediment Sand.</title>
        <authorList>
            <person name="Oh M."/>
            <person name="Kim J.H."/>
            <person name="Yoon J.H."/>
            <person name="Schumann P."/>
            <person name="Kim W."/>
        </authorList>
    </citation>
    <scope>NUCLEOTIDE SEQUENCE</scope>
    <source>
        <strain evidence="12">KCTC 49039</strain>
    </source>
</reference>
<dbReference type="EMBL" id="JACYHB010000014">
    <property type="protein sequence ID" value="MBD8080302.1"/>
    <property type="molecule type" value="Genomic_DNA"/>
</dbReference>
<dbReference type="Pfam" id="PF02878">
    <property type="entry name" value="PGM_PMM_I"/>
    <property type="match status" value="1"/>
</dbReference>
<feature type="domain" description="Alpha-D-phosphohexomutase C-terminal" evidence="8">
    <location>
        <begin position="507"/>
        <end position="552"/>
    </location>
</feature>
<dbReference type="InterPro" id="IPR016066">
    <property type="entry name" value="A-D-PHexomutase_CS"/>
</dbReference>
<dbReference type="SUPFAM" id="SSF53738">
    <property type="entry name" value="Phosphoglucomutase, first 3 domains"/>
    <property type="match status" value="3"/>
</dbReference>
<evidence type="ECO:0000256" key="6">
    <source>
        <dbReference type="ARBA" id="ARBA00023235"/>
    </source>
</evidence>
<dbReference type="GO" id="GO:0005975">
    <property type="term" value="P:carbohydrate metabolic process"/>
    <property type="evidence" value="ECO:0007669"/>
    <property type="project" value="InterPro"/>
</dbReference>
<keyword evidence="5 7" id="KW-0460">Magnesium</keyword>
<evidence type="ECO:0000256" key="1">
    <source>
        <dbReference type="ARBA" id="ARBA00001946"/>
    </source>
</evidence>
<dbReference type="InterPro" id="IPR016055">
    <property type="entry name" value="A-D-PHexomutase_a/b/a-I/II/III"/>
</dbReference>
<evidence type="ECO:0000259" key="11">
    <source>
        <dbReference type="Pfam" id="PF02880"/>
    </source>
</evidence>
<reference evidence="12" key="2">
    <citation type="submission" date="2020-09" db="EMBL/GenBank/DDBJ databases">
        <authorList>
            <person name="Yu Y."/>
        </authorList>
    </citation>
    <scope>NUCLEOTIDE SEQUENCE</scope>
    <source>
        <strain evidence="12">KCTC 49039</strain>
    </source>
</reference>
<protein>
    <submittedName>
        <fullName evidence="12">Alpha-D-glucose phosphate-specific phosphoglucomutase</fullName>
        <ecNumber evidence="12">5.4.2.2</ecNumber>
    </submittedName>
</protein>